<dbReference type="InterPro" id="IPR009544">
    <property type="entry name" value="DUF1163"/>
</dbReference>
<name>A0A078F8P4_BRANA</name>
<keyword evidence="3" id="KW-1185">Reference proteome</keyword>
<keyword evidence="1" id="KW-0812">Transmembrane</keyword>
<dbReference type="Pfam" id="PF06651">
    <property type="entry name" value="DUF1163"/>
    <property type="match status" value="1"/>
</dbReference>
<sequence>MRSESETLEDQPKPLTVEEMKQRKEDLRACFILCYFVLVICWFLILFSMLVPEIKIVHMSFTTELNNNSTTQQVHYLPLVSARWDLLIRVPGKLVGDYICLQGNLQASFLYKNVTLVTSSVQSYGKLEVGMPQLLNISAAATEEDLGGAAGMGEIMEAIKERTDLRFGSRLSLTDCREETEEGTLSYDCDETMLKFEQGSNHIKATTFGKHASCIVNL</sequence>
<evidence type="ECO:0000256" key="1">
    <source>
        <dbReference type="SAM" id="Phobius"/>
    </source>
</evidence>
<proteinExistence type="predicted"/>
<dbReference type="PANTHER" id="PTHR31125:SF9">
    <property type="entry name" value="(RAPE) HYPOTHETICAL PROTEIN"/>
    <property type="match status" value="1"/>
</dbReference>
<dbReference type="EMBL" id="LK032007">
    <property type="protein sequence ID" value="CDY10830.1"/>
    <property type="molecule type" value="Genomic_DNA"/>
</dbReference>
<evidence type="ECO:0000313" key="2">
    <source>
        <dbReference type="EMBL" id="CDY10830.1"/>
    </source>
</evidence>
<dbReference type="Gramene" id="CDY10830">
    <property type="protein sequence ID" value="CDY10830"/>
    <property type="gene ID" value="GSBRNA2T00048697001"/>
</dbReference>
<evidence type="ECO:0000313" key="3">
    <source>
        <dbReference type="Proteomes" id="UP000028999"/>
    </source>
</evidence>
<reference evidence="2 3" key="1">
    <citation type="journal article" date="2014" name="Science">
        <title>Plant genetics. Early allopolyploid evolution in the post-Neolithic Brassica napus oilseed genome.</title>
        <authorList>
            <person name="Chalhoub B."/>
            <person name="Denoeud F."/>
            <person name="Liu S."/>
            <person name="Parkin I.A."/>
            <person name="Tang H."/>
            <person name="Wang X."/>
            <person name="Chiquet J."/>
            <person name="Belcram H."/>
            <person name="Tong C."/>
            <person name="Samans B."/>
            <person name="Correa M."/>
            <person name="Da Silva C."/>
            <person name="Just J."/>
            <person name="Falentin C."/>
            <person name="Koh C.S."/>
            <person name="Le Clainche I."/>
            <person name="Bernard M."/>
            <person name="Bento P."/>
            <person name="Noel B."/>
            <person name="Labadie K."/>
            <person name="Alberti A."/>
            <person name="Charles M."/>
            <person name="Arnaud D."/>
            <person name="Guo H."/>
            <person name="Daviaud C."/>
            <person name="Alamery S."/>
            <person name="Jabbari K."/>
            <person name="Zhao M."/>
            <person name="Edger P.P."/>
            <person name="Chelaifa H."/>
            <person name="Tack D."/>
            <person name="Lassalle G."/>
            <person name="Mestiri I."/>
            <person name="Schnel N."/>
            <person name="Le Paslier M.C."/>
            <person name="Fan G."/>
            <person name="Renault V."/>
            <person name="Bayer P.E."/>
            <person name="Golicz A.A."/>
            <person name="Manoli S."/>
            <person name="Lee T.H."/>
            <person name="Thi V.H."/>
            <person name="Chalabi S."/>
            <person name="Hu Q."/>
            <person name="Fan C."/>
            <person name="Tollenaere R."/>
            <person name="Lu Y."/>
            <person name="Battail C."/>
            <person name="Shen J."/>
            <person name="Sidebottom C.H."/>
            <person name="Wang X."/>
            <person name="Canaguier A."/>
            <person name="Chauveau A."/>
            <person name="Berard A."/>
            <person name="Deniot G."/>
            <person name="Guan M."/>
            <person name="Liu Z."/>
            <person name="Sun F."/>
            <person name="Lim Y.P."/>
            <person name="Lyons E."/>
            <person name="Town C.D."/>
            <person name="Bancroft I."/>
            <person name="Wang X."/>
            <person name="Meng J."/>
            <person name="Ma J."/>
            <person name="Pires J.C."/>
            <person name="King G.J."/>
            <person name="Brunel D."/>
            <person name="Delourme R."/>
            <person name="Renard M."/>
            <person name="Aury J.M."/>
            <person name="Adams K.L."/>
            <person name="Batley J."/>
            <person name="Snowdon R.J."/>
            <person name="Tost J."/>
            <person name="Edwards D."/>
            <person name="Zhou Y."/>
            <person name="Hua W."/>
            <person name="Sharpe A.G."/>
            <person name="Paterson A.H."/>
            <person name="Guan C."/>
            <person name="Wincker P."/>
        </authorList>
    </citation>
    <scope>NUCLEOTIDE SEQUENCE [LARGE SCALE GENOMIC DNA]</scope>
    <source>
        <strain evidence="3">cv. Darmor-bzh</strain>
    </source>
</reference>
<protein>
    <submittedName>
        <fullName evidence="2">BnaC01g14450D protein</fullName>
    </submittedName>
</protein>
<dbReference type="PANTHER" id="PTHR31125">
    <property type="entry name" value="F20P5.22 PROTEIN-RELATED"/>
    <property type="match status" value="1"/>
</dbReference>
<organism evidence="2 3">
    <name type="scientific">Brassica napus</name>
    <name type="common">Rape</name>
    <dbReference type="NCBI Taxonomy" id="3708"/>
    <lineage>
        <taxon>Eukaryota</taxon>
        <taxon>Viridiplantae</taxon>
        <taxon>Streptophyta</taxon>
        <taxon>Embryophyta</taxon>
        <taxon>Tracheophyta</taxon>
        <taxon>Spermatophyta</taxon>
        <taxon>Magnoliopsida</taxon>
        <taxon>eudicotyledons</taxon>
        <taxon>Gunneridae</taxon>
        <taxon>Pentapetalae</taxon>
        <taxon>rosids</taxon>
        <taxon>malvids</taxon>
        <taxon>Brassicales</taxon>
        <taxon>Brassicaceae</taxon>
        <taxon>Brassiceae</taxon>
        <taxon>Brassica</taxon>
    </lineage>
</organism>
<dbReference type="Proteomes" id="UP000028999">
    <property type="component" value="Unassembled WGS sequence"/>
</dbReference>
<keyword evidence="1" id="KW-0472">Membrane</keyword>
<dbReference type="KEGG" id="bna:106373057"/>
<dbReference type="AlphaFoldDB" id="A0A078F8P4"/>
<dbReference type="RefSeq" id="XP_013668742.1">
    <property type="nucleotide sequence ID" value="XM_013813288.3"/>
</dbReference>
<feature type="transmembrane region" description="Helical" evidence="1">
    <location>
        <begin position="29"/>
        <end position="51"/>
    </location>
</feature>
<keyword evidence="1" id="KW-1133">Transmembrane helix</keyword>
<dbReference type="OrthoDB" id="1063683at2759"/>
<dbReference type="PaxDb" id="3708-A0A078F8P4"/>
<accession>A0A078F8P4</accession>
<gene>
    <name evidence="2" type="primary">BnaC01g14450D</name>
    <name evidence="2" type="ORF">GSBRNA2T00048697001</name>
</gene>
<dbReference type="SMR" id="A0A078F8P4"/>
<dbReference type="GeneID" id="106373057"/>